<accession>A0A426YSK8</accession>
<sequence length="310" mass="36065">MTSLGLFEAKLEAFEMRIDAKLYALFEEFRLGQSSCSRRSQHGANYDCKKNPSEIKSKDKTWQPYTSTTLISFVQLQEGHLNQDAQRMRATSQPKAYRPLAPINYKNLDEELTKIHQTSTIQDYQIRFERLTNETRDWSKKHILRTSIEGLKSEFQEEVKARQPYTLKAAISFARLYEDRLKQDAWRTKVVARPVAQRPSAPSTTNQSPQLKMLTREEFRDRSKKGLCWHCNKLWSRDHHCEKERPLLVEPTEEPKLKYMALKSEEKDMKEKPQSATHTFHAPPQILDIDGFIKHQPVTSSLTPGAPTTL</sequence>
<comment type="caution">
    <text evidence="1">The sequence shown here is derived from an EMBL/GenBank/DDBJ whole genome shotgun (WGS) entry which is preliminary data.</text>
</comment>
<name>A0A426YSK8_ENSVE</name>
<proteinExistence type="predicted"/>
<evidence type="ECO:0008006" key="3">
    <source>
        <dbReference type="Google" id="ProtNLM"/>
    </source>
</evidence>
<dbReference type="Proteomes" id="UP000287651">
    <property type="component" value="Unassembled WGS sequence"/>
</dbReference>
<reference evidence="1 2" key="1">
    <citation type="journal article" date="2014" name="Agronomy (Basel)">
        <title>A Draft Genome Sequence for Ensete ventricosum, the Drought-Tolerant Tree Against Hunger.</title>
        <authorList>
            <person name="Harrison J."/>
            <person name="Moore K.A."/>
            <person name="Paszkiewicz K."/>
            <person name="Jones T."/>
            <person name="Grant M."/>
            <person name="Ambacheew D."/>
            <person name="Muzemil S."/>
            <person name="Studholme D.J."/>
        </authorList>
    </citation>
    <scope>NUCLEOTIDE SEQUENCE [LARGE SCALE GENOMIC DNA]</scope>
</reference>
<evidence type="ECO:0000313" key="2">
    <source>
        <dbReference type="Proteomes" id="UP000287651"/>
    </source>
</evidence>
<evidence type="ECO:0000313" key="1">
    <source>
        <dbReference type="EMBL" id="RRT54704.1"/>
    </source>
</evidence>
<protein>
    <recommendedName>
        <fullName evidence="3">Retrotransposon gag domain-containing protein</fullName>
    </recommendedName>
</protein>
<organism evidence="1 2">
    <name type="scientific">Ensete ventricosum</name>
    <name type="common">Abyssinian banana</name>
    <name type="synonym">Musa ensete</name>
    <dbReference type="NCBI Taxonomy" id="4639"/>
    <lineage>
        <taxon>Eukaryota</taxon>
        <taxon>Viridiplantae</taxon>
        <taxon>Streptophyta</taxon>
        <taxon>Embryophyta</taxon>
        <taxon>Tracheophyta</taxon>
        <taxon>Spermatophyta</taxon>
        <taxon>Magnoliopsida</taxon>
        <taxon>Liliopsida</taxon>
        <taxon>Zingiberales</taxon>
        <taxon>Musaceae</taxon>
        <taxon>Ensete</taxon>
    </lineage>
</organism>
<gene>
    <name evidence="1" type="ORF">B296_00003535</name>
</gene>
<dbReference type="AlphaFoldDB" id="A0A426YSK8"/>
<dbReference type="EMBL" id="AMZH03010466">
    <property type="protein sequence ID" value="RRT54704.1"/>
    <property type="molecule type" value="Genomic_DNA"/>
</dbReference>